<dbReference type="EMBL" id="JBHUDK010000019">
    <property type="protein sequence ID" value="MFD1600977.1"/>
    <property type="molecule type" value="Genomic_DNA"/>
</dbReference>
<dbReference type="InterPro" id="IPR036412">
    <property type="entry name" value="HAD-like_sf"/>
</dbReference>
<dbReference type="GO" id="GO:0016787">
    <property type="term" value="F:hydrolase activity"/>
    <property type="evidence" value="ECO:0007669"/>
    <property type="project" value="UniProtKB-KW"/>
</dbReference>
<gene>
    <name evidence="1" type="ORF">ACFSBX_18750</name>
</gene>
<evidence type="ECO:0000313" key="2">
    <source>
        <dbReference type="Proteomes" id="UP001597085"/>
    </source>
</evidence>
<proteinExistence type="predicted"/>
<comment type="caution">
    <text evidence="1">The sequence shown here is derived from an EMBL/GenBank/DDBJ whole genome shotgun (WGS) entry which is preliminary data.</text>
</comment>
<dbReference type="RefSeq" id="WP_256422793.1">
    <property type="nucleotide sequence ID" value="NZ_JANHDI010000015.1"/>
</dbReference>
<dbReference type="SUPFAM" id="SSF56784">
    <property type="entry name" value="HAD-like"/>
    <property type="match status" value="1"/>
</dbReference>
<dbReference type="Pfam" id="PF13242">
    <property type="entry name" value="Hydrolase_like"/>
    <property type="match status" value="1"/>
</dbReference>
<name>A0ABD6CTN8_9EURY</name>
<dbReference type="InterPro" id="IPR023214">
    <property type="entry name" value="HAD_sf"/>
</dbReference>
<dbReference type="InterPro" id="IPR006357">
    <property type="entry name" value="HAD-SF_hydro_IIA"/>
</dbReference>
<organism evidence="1 2">
    <name type="scientific">Halobellus rarus</name>
    <dbReference type="NCBI Taxonomy" id="1126237"/>
    <lineage>
        <taxon>Archaea</taxon>
        <taxon>Methanobacteriati</taxon>
        <taxon>Methanobacteriota</taxon>
        <taxon>Stenosarchaea group</taxon>
        <taxon>Halobacteria</taxon>
        <taxon>Halobacteriales</taxon>
        <taxon>Haloferacaceae</taxon>
        <taxon>Halobellus</taxon>
    </lineage>
</organism>
<evidence type="ECO:0000313" key="1">
    <source>
        <dbReference type="EMBL" id="MFD1600977.1"/>
    </source>
</evidence>
<sequence>MGVRGVIFDVDGTLVRGNEPIAGAGAGLDAVDAAGLRRLLVSNNPTKPPEAYERRLRRAGFAVDPSEVVTAGTVTARYLSANHSDDEIAVVGESGLVELLRAAGLSVDSLGADGGDSARGPDVLVASVDRKFSYETLRRCLRVLEDGSVTFVGTDPDVVIPAADGDAPGSGAIIDAIANVAGRDPAAVLGKPSETAREMALERLGLPAEDVLVVGDRLDTDIAFGERAGMTTALVRTGIARASHLDASPIEPDHVLDSLAGLGSVLDDLSTS</sequence>
<dbReference type="Gene3D" id="3.40.50.1000">
    <property type="entry name" value="HAD superfamily/HAD-like"/>
    <property type="match status" value="2"/>
</dbReference>
<protein>
    <submittedName>
        <fullName evidence="1">HAD-IIA family hydrolase</fullName>
    </submittedName>
</protein>
<dbReference type="NCBIfam" id="TIGR01460">
    <property type="entry name" value="HAD-SF-IIA"/>
    <property type="match status" value="1"/>
</dbReference>
<accession>A0ABD6CTN8</accession>
<keyword evidence="1" id="KW-0378">Hydrolase</keyword>
<dbReference type="AlphaFoldDB" id="A0ABD6CTN8"/>
<dbReference type="PIRSF" id="PIRSF000915">
    <property type="entry name" value="PGP-type_phosphatase"/>
    <property type="match status" value="1"/>
</dbReference>
<dbReference type="Pfam" id="PF13344">
    <property type="entry name" value="Hydrolase_6"/>
    <property type="match status" value="1"/>
</dbReference>
<dbReference type="PANTHER" id="PTHR19288:SF46">
    <property type="entry name" value="HALOACID DEHALOGENASE-LIKE HYDROLASE DOMAIN-CONTAINING PROTEIN 2"/>
    <property type="match status" value="1"/>
</dbReference>
<reference evidence="1 2" key="1">
    <citation type="journal article" date="2019" name="Int. J. Syst. Evol. Microbiol.">
        <title>The Global Catalogue of Microorganisms (GCM) 10K type strain sequencing project: providing services to taxonomists for standard genome sequencing and annotation.</title>
        <authorList>
            <consortium name="The Broad Institute Genomics Platform"/>
            <consortium name="The Broad Institute Genome Sequencing Center for Infectious Disease"/>
            <person name="Wu L."/>
            <person name="Ma J."/>
        </authorList>
    </citation>
    <scope>NUCLEOTIDE SEQUENCE [LARGE SCALE GENOMIC DNA]</scope>
    <source>
        <strain evidence="1 2">CGMCC 1.12121</strain>
    </source>
</reference>
<dbReference type="Proteomes" id="UP001597085">
    <property type="component" value="Unassembled WGS sequence"/>
</dbReference>
<dbReference type="PANTHER" id="PTHR19288">
    <property type="entry name" value="4-NITROPHENYLPHOSPHATASE-RELATED"/>
    <property type="match status" value="1"/>
</dbReference>
<keyword evidence="2" id="KW-1185">Reference proteome</keyword>